<dbReference type="EMBL" id="JBJURJ010000009">
    <property type="protein sequence ID" value="MFM9329712.1"/>
    <property type="molecule type" value="Genomic_DNA"/>
</dbReference>
<sequence>MLYKVEGIVTRSMDYGEGHKIISVYTREAGKMSVMVRGAKKLKSRHGAVTQLFTYGEFVIYKNAHMGTLNAAEITDSFHKLREDLMKGAYAAYIVEMVEKLTGEMEPNAPLFEQLLAALKGIAGDKPPHIIAHIMEMHMLVLSGYMPELDQCVSCGSKEGEMALSIAAGGILCPRCRLKDPQGIVLGAGTLKLLRLFRTMDLRRLGEIDVKPVTQAQLKRCMRGMMDMYMETKWKSRSFLDQMEKYGME</sequence>
<accession>A0ACC7P5X3</accession>
<organism evidence="1 2">
    <name type="scientific">Paenibacillus mesotrionivorans</name>
    <dbReference type="NCBI Taxonomy" id="3160968"/>
    <lineage>
        <taxon>Bacteria</taxon>
        <taxon>Bacillati</taxon>
        <taxon>Bacillota</taxon>
        <taxon>Bacilli</taxon>
        <taxon>Bacillales</taxon>
        <taxon>Paenibacillaceae</taxon>
        <taxon>Paenibacillus</taxon>
    </lineage>
</organism>
<reference evidence="1" key="1">
    <citation type="submission" date="2024-12" db="EMBL/GenBank/DDBJ databases">
        <authorList>
            <person name="Wu N."/>
        </authorList>
    </citation>
    <scope>NUCLEOTIDE SEQUENCE</scope>
    <source>
        <strain evidence="1">P15</strain>
    </source>
</reference>
<name>A0ACC7P5X3_9BACL</name>
<evidence type="ECO:0000313" key="1">
    <source>
        <dbReference type="EMBL" id="MFM9329712.1"/>
    </source>
</evidence>
<dbReference type="Proteomes" id="UP001631969">
    <property type="component" value="Unassembled WGS sequence"/>
</dbReference>
<proteinExistence type="predicted"/>
<keyword evidence="2" id="KW-1185">Reference proteome</keyword>
<evidence type="ECO:0000313" key="2">
    <source>
        <dbReference type="Proteomes" id="UP001631969"/>
    </source>
</evidence>
<comment type="caution">
    <text evidence="1">The sequence shown here is derived from an EMBL/GenBank/DDBJ whole genome shotgun (WGS) entry which is preliminary data.</text>
</comment>
<gene>
    <name evidence="1" type="primary">recO</name>
    <name evidence="1" type="ORF">ACI1P1_15560</name>
</gene>
<protein>
    <submittedName>
        <fullName evidence="1">DNA repair protein RecO</fullName>
    </submittedName>
</protein>